<accession>A0A5E4CAX4</accession>
<evidence type="ECO:0000259" key="3">
    <source>
        <dbReference type="Pfam" id="PF00056"/>
    </source>
</evidence>
<reference evidence="4" key="1">
    <citation type="submission" date="2019-04" db="EMBL/GenBank/DDBJ databases">
        <authorList>
            <person name="Alioto T."/>
            <person name="Alioto T."/>
        </authorList>
    </citation>
    <scope>NUCLEOTIDE SEQUENCE [LARGE SCALE GENOMIC DNA]</scope>
</reference>
<evidence type="ECO:0000256" key="2">
    <source>
        <dbReference type="ARBA" id="ARBA00022490"/>
    </source>
</evidence>
<dbReference type="Pfam" id="PF00056">
    <property type="entry name" value="Ldh_1_N"/>
    <property type="match status" value="1"/>
</dbReference>
<comment type="subcellular location">
    <subcellularLocation>
        <location evidence="1">Cytoplasm</location>
    </subcellularLocation>
</comment>
<dbReference type="Gene3D" id="3.40.50.720">
    <property type="entry name" value="NAD(P)-binding Rossmann-like Domain"/>
    <property type="match status" value="1"/>
</dbReference>
<dbReference type="GO" id="GO:0004459">
    <property type="term" value="F:L-lactate dehydrogenase (NAD+) activity"/>
    <property type="evidence" value="ECO:0007669"/>
    <property type="project" value="TreeGrafter"/>
</dbReference>
<protein>
    <recommendedName>
        <fullName evidence="3">Lactate/malate dehydrogenase N-terminal domain-containing protein</fullName>
    </recommendedName>
</protein>
<comment type="caution">
    <text evidence="4">The sequence shown here is derived from an EMBL/GenBank/DDBJ whole genome shotgun (WGS) entry which is preliminary data.</text>
</comment>
<dbReference type="SUPFAM" id="SSF51735">
    <property type="entry name" value="NAD(P)-binding Rossmann-fold domains"/>
    <property type="match status" value="1"/>
</dbReference>
<proteinExistence type="predicted"/>
<dbReference type="Proteomes" id="UP000335636">
    <property type="component" value="Unassembled WGS sequence"/>
</dbReference>
<dbReference type="EMBL" id="CABDUW010001126">
    <property type="protein sequence ID" value="VTJ78846.1"/>
    <property type="molecule type" value="Genomic_DNA"/>
</dbReference>
<name>A0A5E4CAX4_MARMO</name>
<dbReference type="InterPro" id="IPR001236">
    <property type="entry name" value="Lactate/malate_DH_N"/>
</dbReference>
<dbReference type="InterPro" id="IPR036291">
    <property type="entry name" value="NAD(P)-bd_dom_sf"/>
</dbReference>
<feature type="non-terminal residue" evidence="4">
    <location>
        <position position="102"/>
    </location>
</feature>
<dbReference type="GO" id="GO:0005737">
    <property type="term" value="C:cytoplasm"/>
    <property type="evidence" value="ECO:0007669"/>
    <property type="project" value="UniProtKB-SubCell"/>
</dbReference>
<evidence type="ECO:0000256" key="1">
    <source>
        <dbReference type="ARBA" id="ARBA00004496"/>
    </source>
</evidence>
<dbReference type="AlphaFoldDB" id="A0A5E4CAX4"/>
<dbReference type="PANTHER" id="PTHR43128:SF5">
    <property type="entry name" value="L-LACTATE DEHYDROGENASE C CHAIN"/>
    <property type="match status" value="1"/>
</dbReference>
<sequence length="102" mass="11687">MVTSFIIKYLEVSVWKLANGNDKTSFSLYILLHRKSRFVNARHEDYKVSENSKLVIVTAGARQKEGESRLDLVQRNVTIMKSIIPSIVRYSPDCKMLIVSNP</sequence>
<dbReference type="PANTHER" id="PTHR43128">
    <property type="entry name" value="L-2-HYDROXYCARBOXYLATE DEHYDROGENASE (NAD(P)(+))"/>
    <property type="match status" value="1"/>
</dbReference>
<dbReference type="GO" id="GO:0006089">
    <property type="term" value="P:lactate metabolic process"/>
    <property type="evidence" value="ECO:0007669"/>
    <property type="project" value="TreeGrafter"/>
</dbReference>
<keyword evidence="5" id="KW-1185">Reference proteome</keyword>
<evidence type="ECO:0000313" key="5">
    <source>
        <dbReference type="Proteomes" id="UP000335636"/>
    </source>
</evidence>
<organism evidence="4 5">
    <name type="scientific">Marmota monax</name>
    <name type="common">Woodchuck</name>
    <dbReference type="NCBI Taxonomy" id="9995"/>
    <lineage>
        <taxon>Eukaryota</taxon>
        <taxon>Metazoa</taxon>
        <taxon>Chordata</taxon>
        <taxon>Craniata</taxon>
        <taxon>Vertebrata</taxon>
        <taxon>Euteleostomi</taxon>
        <taxon>Mammalia</taxon>
        <taxon>Eutheria</taxon>
        <taxon>Euarchontoglires</taxon>
        <taxon>Glires</taxon>
        <taxon>Rodentia</taxon>
        <taxon>Sciuromorpha</taxon>
        <taxon>Sciuridae</taxon>
        <taxon>Xerinae</taxon>
        <taxon>Marmotini</taxon>
        <taxon>Marmota</taxon>
    </lineage>
</organism>
<evidence type="ECO:0000313" key="4">
    <source>
        <dbReference type="EMBL" id="VTJ78846.1"/>
    </source>
</evidence>
<gene>
    <name evidence="4" type="ORF">MONAX_5E026697</name>
</gene>
<feature type="domain" description="Lactate/malate dehydrogenase N-terminal" evidence="3">
    <location>
        <begin position="39"/>
        <end position="102"/>
    </location>
</feature>
<keyword evidence="2" id="KW-0963">Cytoplasm</keyword>